<dbReference type="InterPro" id="IPR011990">
    <property type="entry name" value="TPR-like_helical_dom_sf"/>
</dbReference>
<proteinExistence type="predicted"/>
<accession>A0A381RI79</accession>
<reference evidence="1" key="1">
    <citation type="submission" date="2018-05" db="EMBL/GenBank/DDBJ databases">
        <authorList>
            <person name="Lanie J.A."/>
            <person name="Ng W.-L."/>
            <person name="Kazmierczak K.M."/>
            <person name="Andrzejewski T.M."/>
            <person name="Davidsen T.M."/>
            <person name="Wayne K.J."/>
            <person name="Tettelin H."/>
            <person name="Glass J.I."/>
            <person name="Rusch D."/>
            <person name="Podicherti R."/>
            <person name="Tsui H.-C.T."/>
            <person name="Winkler M.E."/>
        </authorList>
    </citation>
    <scope>NUCLEOTIDE SEQUENCE</scope>
</reference>
<name>A0A381RI79_9ZZZZ</name>
<evidence type="ECO:0000313" key="1">
    <source>
        <dbReference type="EMBL" id="SUZ91111.1"/>
    </source>
</evidence>
<gene>
    <name evidence="1" type="ORF">METZ01_LOCUS43965</name>
</gene>
<organism evidence="1">
    <name type="scientific">marine metagenome</name>
    <dbReference type="NCBI Taxonomy" id="408172"/>
    <lineage>
        <taxon>unclassified sequences</taxon>
        <taxon>metagenomes</taxon>
        <taxon>ecological metagenomes</taxon>
    </lineage>
</organism>
<sequence>MRQVITFPKLWLAFVVVLFVSMCVPPEMDPEEKDRAEQARLDSLRELRCPRLMSSAAEYYRNQDWEATVQIYREIDELGCDEFDPVLAPPEEIYLYYAIAHEYLSHFENSEEVLLKGLQKLPESIDLRKRLAYSYKKQGKLDRYTVELEKIMDRAPDDSQNMIELSKVYGENNRYEDQIDVLRLLLEKDPNNEIYQGEMKIALEQVGEDPLDYIRELFERNTENTAYGLDFADRLSSADRPEEAVDVLKKVIRFDRNSKIAYRKL</sequence>
<feature type="non-terminal residue" evidence="1">
    <location>
        <position position="265"/>
    </location>
</feature>
<dbReference type="SUPFAM" id="SSF48452">
    <property type="entry name" value="TPR-like"/>
    <property type="match status" value="1"/>
</dbReference>
<feature type="non-terminal residue" evidence="1">
    <location>
        <position position="1"/>
    </location>
</feature>
<protein>
    <submittedName>
        <fullName evidence="1">Uncharacterized protein</fullName>
    </submittedName>
</protein>
<dbReference type="Gene3D" id="1.25.40.10">
    <property type="entry name" value="Tetratricopeptide repeat domain"/>
    <property type="match status" value="1"/>
</dbReference>
<dbReference type="AlphaFoldDB" id="A0A381RI79"/>
<dbReference type="EMBL" id="UINC01001948">
    <property type="protein sequence ID" value="SUZ91111.1"/>
    <property type="molecule type" value="Genomic_DNA"/>
</dbReference>